<proteinExistence type="predicted"/>
<evidence type="ECO:0000313" key="2">
    <source>
        <dbReference type="Proteomes" id="UP001243009"/>
    </source>
</evidence>
<dbReference type="InterPro" id="IPR038573">
    <property type="entry name" value="BrnT_sf"/>
</dbReference>
<keyword evidence="2" id="KW-1185">Reference proteome</keyword>
<dbReference type="Proteomes" id="UP001243009">
    <property type="component" value="Unassembled WGS sequence"/>
</dbReference>
<gene>
    <name evidence="1" type="ORF">Q7A36_35160</name>
</gene>
<dbReference type="RefSeq" id="WP_305108465.1">
    <property type="nucleotide sequence ID" value="NZ_JAUTWS010000105.1"/>
</dbReference>
<dbReference type="Gene3D" id="3.10.450.530">
    <property type="entry name" value="Ribonuclease toxin, BrnT, of type II toxin-antitoxin system"/>
    <property type="match status" value="1"/>
</dbReference>
<comment type="caution">
    <text evidence="1">The sequence shown here is derived from an EMBL/GenBank/DDBJ whole genome shotgun (WGS) entry which is preliminary data.</text>
</comment>
<sequence>MLSTRFDYGEVRLNALAPIGDRLHHLTFTVERRMVWVISLRKASNREIDRYEAETAAQYP</sequence>
<evidence type="ECO:0000313" key="1">
    <source>
        <dbReference type="EMBL" id="MDO9713609.1"/>
    </source>
</evidence>
<evidence type="ECO:0008006" key="3">
    <source>
        <dbReference type="Google" id="ProtNLM"/>
    </source>
</evidence>
<organism evidence="1 2">
    <name type="scientific">Paracraurococcus lichenis</name>
    <dbReference type="NCBI Taxonomy" id="3064888"/>
    <lineage>
        <taxon>Bacteria</taxon>
        <taxon>Pseudomonadati</taxon>
        <taxon>Pseudomonadota</taxon>
        <taxon>Alphaproteobacteria</taxon>
        <taxon>Acetobacterales</taxon>
        <taxon>Roseomonadaceae</taxon>
        <taxon>Paracraurococcus</taxon>
    </lineage>
</organism>
<protein>
    <recommendedName>
        <fullName evidence="3">BrnT family toxin</fullName>
    </recommendedName>
</protein>
<reference evidence="1 2" key="1">
    <citation type="submission" date="2023-08" db="EMBL/GenBank/DDBJ databases">
        <title>The draft genome sequence of Paracraurococcus sp. LOR1-02.</title>
        <authorList>
            <person name="Kingkaew E."/>
            <person name="Tanasupawat S."/>
        </authorList>
    </citation>
    <scope>NUCLEOTIDE SEQUENCE [LARGE SCALE GENOMIC DNA]</scope>
    <source>
        <strain evidence="1 2">LOR1-02</strain>
    </source>
</reference>
<accession>A0ABT9EBX4</accession>
<dbReference type="EMBL" id="JAUTWS010000105">
    <property type="protein sequence ID" value="MDO9713609.1"/>
    <property type="molecule type" value="Genomic_DNA"/>
</dbReference>
<name>A0ABT9EBX4_9PROT</name>